<dbReference type="EMBL" id="CABFNB010000143">
    <property type="protein sequence ID" value="VTZ64896.1"/>
    <property type="molecule type" value="Genomic_DNA"/>
</dbReference>
<dbReference type="AlphaFoldDB" id="A0A508XA46"/>
<evidence type="ECO:0000313" key="1">
    <source>
        <dbReference type="EMBL" id="VTZ64896.1"/>
    </source>
</evidence>
<organism evidence="1">
    <name type="scientific">Sinorhizobium medicae</name>
    <dbReference type="NCBI Taxonomy" id="110321"/>
    <lineage>
        <taxon>Bacteria</taxon>
        <taxon>Pseudomonadati</taxon>
        <taxon>Pseudomonadota</taxon>
        <taxon>Alphaproteobacteria</taxon>
        <taxon>Hyphomicrobiales</taxon>
        <taxon>Rhizobiaceae</taxon>
        <taxon>Sinorhizobium/Ensifer group</taxon>
        <taxon>Sinorhizobium</taxon>
    </lineage>
</organism>
<gene>
    <name evidence="1" type="ORF">EMEDMD4_730024</name>
</gene>
<accession>A0A508XA46</accession>
<proteinExistence type="predicted"/>
<dbReference type="Proteomes" id="UP000507954">
    <property type="component" value="Unassembled WGS sequence"/>
</dbReference>
<reference evidence="1" key="1">
    <citation type="submission" date="2019-06" db="EMBL/GenBank/DDBJ databases">
        <authorList>
            <person name="Le Quere A."/>
            <person name="Colella S."/>
        </authorList>
    </citation>
    <scope>NUCLEOTIDE SEQUENCE</scope>
    <source>
        <strain evidence="1">EmedicaeMD41</strain>
    </source>
</reference>
<sequence>MLFNIVNEQVSQEFAILDALAALSRNCDGDFGV</sequence>
<protein>
    <submittedName>
        <fullName evidence="1">Uncharacterized protein</fullName>
    </submittedName>
</protein>
<name>A0A508XA46_9HYPH</name>